<dbReference type="AlphaFoldDB" id="A0A939G429"/>
<evidence type="ECO:0000313" key="6">
    <source>
        <dbReference type="Proteomes" id="UP000664795"/>
    </source>
</evidence>
<keyword evidence="1" id="KW-0843">Virulence</keyword>
<keyword evidence="6" id="KW-1185">Reference proteome</keyword>
<sequence>MTTDSGGIDLMGWDTVFALSLDALNDSIVAQKTTPSAFNATDPQGGAVVTGTWNPWTITGGEGTGIYIKCPVNTGQLTVPGMPTPFTLDGGYVCVEITLVQSKATEQLADATAQPGTGTTYQFQANGSSADPFQQPKVQGVSFTTVTGYLVYACQDAFGAYFNQNLSAFDAVFSAVRLEEEAVDAGKQWLKPAVSLYAMASPGSSATASGDAPTTPCDQQQAGAYFGILSLIAPPSGALPQQNFDLQMFDPFTSTTPPTNSVFAVSAALAMQNVVMQSAALCVKNASVSDFNIVDTGIMVTNVNTLNWGDFQLDKDDPTSIVTPVIAPGNFKLSLDGTQFHLSITEALFTTPDGSCDVRLTADQFFNFGATKLADGKYYFTPDPGLGTNSIRADVTANKGFEIAMIIESVVVGVLFGFLGSSLGEALGDAVSSATSSSTEGTVEGTSEGIQNSINQMTEEQVEQGVSDSVEDATNSIESNGENSGGKTGMFANKFKVWGGVLGGLFGIPVGLLPQIMTAIYTGEITEGNVPTLDDFAANFTGAVQWPQVPNWQVTGGTFQGAFLLGGSASATAS</sequence>
<dbReference type="InterPro" id="IPR010567">
    <property type="entry name" value="OrfX2/OrfX3/P47"/>
</dbReference>
<evidence type="ECO:0000259" key="4">
    <source>
        <dbReference type="Pfam" id="PF06597"/>
    </source>
</evidence>
<proteinExistence type="inferred from homology"/>
<feature type="region of interest" description="Disordered" evidence="3">
    <location>
        <begin position="459"/>
        <end position="485"/>
    </location>
</feature>
<feature type="compositionally biased region" description="Polar residues" evidence="3">
    <location>
        <begin position="459"/>
        <end position="482"/>
    </location>
</feature>
<feature type="domain" description="Protein OrfX2/OrfX3/P47" evidence="4">
    <location>
        <begin position="11"/>
        <end position="200"/>
    </location>
</feature>
<protein>
    <submittedName>
        <fullName evidence="5">TULIP family P47-like protein</fullName>
    </submittedName>
</protein>
<organism evidence="5 6">
    <name type="scientific">Fibrella aquatilis</name>
    <dbReference type="NCBI Taxonomy" id="2817059"/>
    <lineage>
        <taxon>Bacteria</taxon>
        <taxon>Pseudomonadati</taxon>
        <taxon>Bacteroidota</taxon>
        <taxon>Cytophagia</taxon>
        <taxon>Cytophagales</taxon>
        <taxon>Spirosomataceae</taxon>
        <taxon>Fibrella</taxon>
    </lineage>
</organism>
<evidence type="ECO:0000313" key="5">
    <source>
        <dbReference type="EMBL" id="MBO0930060.1"/>
    </source>
</evidence>
<comment type="similarity">
    <text evidence="2">Belongs to the TULIP P47 family.</text>
</comment>
<evidence type="ECO:0000256" key="2">
    <source>
        <dbReference type="ARBA" id="ARBA00035010"/>
    </source>
</evidence>
<accession>A0A939G429</accession>
<dbReference type="Pfam" id="PF06597">
    <property type="entry name" value="Clostridium_P47"/>
    <property type="match status" value="1"/>
</dbReference>
<reference evidence="5 6" key="1">
    <citation type="submission" date="2021-03" db="EMBL/GenBank/DDBJ databases">
        <title>Fibrella sp. HMF5036 genome sequencing and assembly.</title>
        <authorList>
            <person name="Kang H."/>
            <person name="Kim H."/>
            <person name="Bae S."/>
            <person name="Joh K."/>
        </authorList>
    </citation>
    <scope>NUCLEOTIDE SEQUENCE [LARGE SCALE GENOMIC DNA]</scope>
    <source>
        <strain evidence="5 6">HMF5036</strain>
    </source>
</reference>
<evidence type="ECO:0000256" key="3">
    <source>
        <dbReference type="SAM" id="MobiDB-lite"/>
    </source>
</evidence>
<dbReference type="EMBL" id="JAFMYU010000002">
    <property type="protein sequence ID" value="MBO0930060.1"/>
    <property type="molecule type" value="Genomic_DNA"/>
</dbReference>
<gene>
    <name evidence="5" type="ORF">J2I48_03600</name>
</gene>
<comment type="caution">
    <text evidence="5">The sequence shown here is derived from an EMBL/GenBank/DDBJ whole genome shotgun (WGS) entry which is preliminary data.</text>
</comment>
<dbReference type="Proteomes" id="UP000664795">
    <property type="component" value="Unassembled WGS sequence"/>
</dbReference>
<evidence type="ECO:0000256" key="1">
    <source>
        <dbReference type="ARBA" id="ARBA00023026"/>
    </source>
</evidence>
<dbReference type="RefSeq" id="WP_207334024.1">
    <property type="nucleotide sequence ID" value="NZ_JAFMYU010000002.1"/>
</dbReference>
<name>A0A939G429_9BACT</name>